<sequence>MRKAHLSYIHMPGGDAAVLEPWRMAASVLFKAFGRKFLDLDLEYIRETDSKKLGFICQMMEKNLNSPLTSSAGRLFDAVSSLLGICHTISHESQAAMELEALAFQSTEKEPCDFDLDQAGDGIEINLMPCIRQIVRDLIQGRAKADISARFHQTMVKAFSTAASRISLETGLDRVVLSGGVFNNNMILTRMIRSLEENKFKVYTHTRVPCGDGGISLGQVLAAAAIMK</sequence>
<dbReference type="AlphaFoldDB" id="A0A401G4K0"/>
<dbReference type="Gene3D" id="3.30.420.40">
    <property type="match status" value="1"/>
</dbReference>
<dbReference type="PANTHER" id="PTHR42959">
    <property type="entry name" value="CARBAMOYLTRANSFERASE"/>
    <property type="match status" value="1"/>
</dbReference>
<name>A0A401G4K0_9BACT</name>
<organism evidence="2 3">
    <name type="scientific">Desulfonema ishimotonii</name>
    <dbReference type="NCBI Taxonomy" id="45657"/>
    <lineage>
        <taxon>Bacteria</taxon>
        <taxon>Pseudomonadati</taxon>
        <taxon>Thermodesulfobacteriota</taxon>
        <taxon>Desulfobacteria</taxon>
        <taxon>Desulfobacterales</taxon>
        <taxon>Desulfococcaceae</taxon>
        <taxon>Desulfonema</taxon>
    </lineage>
</organism>
<dbReference type="InterPro" id="IPR051060">
    <property type="entry name" value="Carbamoyltrans_HypF-like"/>
</dbReference>
<reference evidence="3" key="2">
    <citation type="submission" date="2019-01" db="EMBL/GenBank/DDBJ databases">
        <title>Genome sequence of Desulfonema ishimotonii strain Tokyo 01.</title>
        <authorList>
            <person name="Fukui M."/>
        </authorList>
    </citation>
    <scope>NUCLEOTIDE SEQUENCE [LARGE SCALE GENOMIC DNA]</scope>
    <source>
        <strain evidence="3">Tokyo 01</strain>
    </source>
</reference>
<comment type="caution">
    <text evidence="2">The sequence shown here is derived from an EMBL/GenBank/DDBJ whole genome shotgun (WGS) entry which is preliminary data.</text>
</comment>
<proteinExistence type="predicted"/>
<dbReference type="Proteomes" id="UP000288096">
    <property type="component" value="Unassembled WGS sequence"/>
</dbReference>
<evidence type="ECO:0000313" key="3">
    <source>
        <dbReference type="Proteomes" id="UP000288096"/>
    </source>
</evidence>
<dbReference type="InterPro" id="IPR043129">
    <property type="entry name" value="ATPase_NBD"/>
</dbReference>
<dbReference type="GO" id="GO:0016743">
    <property type="term" value="F:carboxyl- or carbamoyltransferase activity"/>
    <property type="evidence" value="ECO:0007669"/>
    <property type="project" value="TreeGrafter"/>
</dbReference>
<dbReference type="PANTHER" id="PTHR42959:SF1">
    <property type="entry name" value="CARBAMOYLTRANSFERASE HYPF"/>
    <property type="match status" value="1"/>
</dbReference>
<dbReference type="InterPro" id="IPR055128">
    <property type="entry name" value="HypF_C_2"/>
</dbReference>
<dbReference type="GO" id="GO:0008270">
    <property type="term" value="F:zinc ion binding"/>
    <property type="evidence" value="ECO:0007669"/>
    <property type="project" value="TreeGrafter"/>
</dbReference>
<dbReference type="GO" id="GO:0051604">
    <property type="term" value="P:protein maturation"/>
    <property type="evidence" value="ECO:0007669"/>
    <property type="project" value="TreeGrafter"/>
</dbReference>
<evidence type="ECO:0000313" key="2">
    <source>
        <dbReference type="EMBL" id="GBC64162.1"/>
    </source>
</evidence>
<dbReference type="Pfam" id="PF22521">
    <property type="entry name" value="HypF_C_2"/>
    <property type="match status" value="1"/>
</dbReference>
<protein>
    <submittedName>
        <fullName evidence="2">Carbamoyltransferase HypF</fullName>
    </submittedName>
</protein>
<accession>A0A401G4K0</accession>
<keyword evidence="2" id="KW-0808">Transferase</keyword>
<dbReference type="SUPFAM" id="SSF53067">
    <property type="entry name" value="Actin-like ATPase domain"/>
    <property type="match status" value="1"/>
</dbReference>
<dbReference type="EMBL" id="BEXT01000003">
    <property type="protein sequence ID" value="GBC64162.1"/>
    <property type="molecule type" value="Genomic_DNA"/>
</dbReference>
<feature type="domain" description="Carbamoyltransferase Kae1-like" evidence="1">
    <location>
        <begin position="2"/>
        <end position="219"/>
    </location>
</feature>
<evidence type="ECO:0000259" key="1">
    <source>
        <dbReference type="Pfam" id="PF22521"/>
    </source>
</evidence>
<keyword evidence="3" id="KW-1185">Reference proteome</keyword>
<gene>
    <name evidence="2" type="ORF">DENIS_5180</name>
</gene>
<reference evidence="3" key="1">
    <citation type="submission" date="2017-11" db="EMBL/GenBank/DDBJ databases">
        <authorList>
            <person name="Watanabe M."/>
            <person name="Kojima H."/>
        </authorList>
    </citation>
    <scope>NUCLEOTIDE SEQUENCE [LARGE SCALE GENOMIC DNA]</scope>
    <source>
        <strain evidence="3">Tokyo 01</strain>
    </source>
</reference>